<accession>A0ABQ3P8H7</accession>
<dbReference type="InterPro" id="IPR039420">
    <property type="entry name" value="WalR-like"/>
</dbReference>
<dbReference type="EMBL" id="BNDW01000019">
    <property type="protein sequence ID" value="GHI21321.1"/>
    <property type="molecule type" value="Genomic_DNA"/>
</dbReference>
<dbReference type="PROSITE" id="PS50110">
    <property type="entry name" value="RESPONSE_REGULATORY"/>
    <property type="match status" value="1"/>
</dbReference>
<evidence type="ECO:0000256" key="2">
    <source>
        <dbReference type="PROSITE-ProRule" id="PRU00169"/>
    </source>
</evidence>
<keyword evidence="7" id="KW-1185">Reference proteome</keyword>
<feature type="domain" description="Response regulatory" evidence="5">
    <location>
        <begin position="31"/>
        <end position="147"/>
    </location>
</feature>
<dbReference type="PANTHER" id="PTHR43214">
    <property type="entry name" value="TWO-COMPONENT RESPONSE REGULATOR"/>
    <property type="match status" value="1"/>
</dbReference>
<dbReference type="InterPro" id="IPR000792">
    <property type="entry name" value="Tscrpt_reg_LuxR_C"/>
</dbReference>
<dbReference type="PROSITE" id="PS50043">
    <property type="entry name" value="HTH_LUXR_2"/>
    <property type="match status" value="1"/>
</dbReference>
<evidence type="ECO:0000256" key="3">
    <source>
        <dbReference type="SAM" id="MobiDB-lite"/>
    </source>
</evidence>
<dbReference type="Pfam" id="PF00072">
    <property type="entry name" value="Response_reg"/>
    <property type="match status" value="1"/>
</dbReference>
<dbReference type="Proteomes" id="UP001052739">
    <property type="component" value="Unassembled WGS sequence"/>
</dbReference>
<keyword evidence="1 6" id="KW-0238">DNA-binding</keyword>
<proteinExistence type="predicted"/>
<dbReference type="CDD" id="cd06170">
    <property type="entry name" value="LuxR_C_like"/>
    <property type="match status" value="1"/>
</dbReference>
<feature type="domain" description="HTH luxR-type" evidence="4">
    <location>
        <begin position="162"/>
        <end position="227"/>
    </location>
</feature>
<dbReference type="InterPro" id="IPR011006">
    <property type="entry name" value="CheY-like_superfamily"/>
</dbReference>
<feature type="region of interest" description="Disordered" evidence="3">
    <location>
        <begin position="1"/>
        <end position="21"/>
    </location>
</feature>
<dbReference type="SMART" id="SM00421">
    <property type="entry name" value="HTH_LUXR"/>
    <property type="match status" value="1"/>
</dbReference>
<keyword evidence="2" id="KW-0597">Phosphoprotein</keyword>
<evidence type="ECO:0000259" key="4">
    <source>
        <dbReference type="PROSITE" id="PS50043"/>
    </source>
</evidence>
<name>A0ABQ3P8H7_9ACTN</name>
<dbReference type="SUPFAM" id="SSF46894">
    <property type="entry name" value="C-terminal effector domain of the bipartite response regulators"/>
    <property type="match status" value="1"/>
</dbReference>
<dbReference type="CDD" id="cd19930">
    <property type="entry name" value="REC_DesR-like"/>
    <property type="match status" value="1"/>
</dbReference>
<reference evidence="6" key="1">
    <citation type="submission" date="2024-05" db="EMBL/GenBank/DDBJ databases">
        <title>Whole genome shotgun sequence of Streptomyces hydrogenans NBRC 13475.</title>
        <authorList>
            <person name="Komaki H."/>
            <person name="Tamura T."/>
        </authorList>
    </citation>
    <scope>NUCLEOTIDE SEQUENCE</scope>
    <source>
        <strain evidence="6">NBRC 13475</strain>
    </source>
</reference>
<dbReference type="InterPro" id="IPR016032">
    <property type="entry name" value="Sig_transdc_resp-reg_C-effctor"/>
</dbReference>
<dbReference type="InterPro" id="IPR001789">
    <property type="entry name" value="Sig_transdc_resp-reg_receiver"/>
</dbReference>
<organism evidence="6 7">
    <name type="scientific">Streptomyces hydrogenans</name>
    <dbReference type="NCBI Taxonomy" id="1873719"/>
    <lineage>
        <taxon>Bacteria</taxon>
        <taxon>Bacillati</taxon>
        <taxon>Actinomycetota</taxon>
        <taxon>Actinomycetes</taxon>
        <taxon>Kitasatosporales</taxon>
        <taxon>Streptomycetaceae</taxon>
        <taxon>Streptomyces</taxon>
    </lineage>
</organism>
<comment type="caution">
    <text evidence="6">The sequence shown here is derived from an EMBL/GenBank/DDBJ whole genome shotgun (WGS) entry which is preliminary data.</text>
</comment>
<dbReference type="Gene3D" id="3.40.50.2300">
    <property type="match status" value="1"/>
</dbReference>
<gene>
    <name evidence="6" type="ORF">Shyd_26920</name>
</gene>
<evidence type="ECO:0000256" key="1">
    <source>
        <dbReference type="ARBA" id="ARBA00023125"/>
    </source>
</evidence>
<sequence>MTSAPRARAVRPTLSGVNEMPRDHRPVKSIRVLLAEDQGMMRGALALLLGMEPDIEVVAQVGRGDEIVERALVARPDVALLDIELPGRSGLDAAAELRDEVPDCRVLILTTFGRPGYLRRAMEAGAAGFLVKDGPVEELAEAVRTVLRGETVIDPALAAAALGAGPNPLTAREREALSAAVDGATIADIAGRLRLSESTVRNYLSSAIGKTGTRNRLEAARAARQQGWL</sequence>
<dbReference type="GO" id="GO:0003677">
    <property type="term" value="F:DNA binding"/>
    <property type="evidence" value="ECO:0007669"/>
    <property type="project" value="UniProtKB-KW"/>
</dbReference>
<dbReference type="PANTHER" id="PTHR43214:SF42">
    <property type="entry name" value="TRANSCRIPTIONAL REGULATORY PROTEIN DESR"/>
    <property type="match status" value="1"/>
</dbReference>
<dbReference type="SUPFAM" id="SSF52172">
    <property type="entry name" value="CheY-like"/>
    <property type="match status" value="1"/>
</dbReference>
<dbReference type="SMART" id="SM00448">
    <property type="entry name" value="REC"/>
    <property type="match status" value="1"/>
</dbReference>
<protein>
    <submittedName>
        <fullName evidence="6">DNA-binding response regulator</fullName>
    </submittedName>
</protein>
<evidence type="ECO:0000259" key="5">
    <source>
        <dbReference type="PROSITE" id="PS50110"/>
    </source>
</evidence>
<dbReference type="PRINTS" id="PR00038">
    <property type="entry name" value="HTHLUXR"/>
</dbReference>
<evidence type="ECO:0000313" key="6">
    <source>
        <dbReference type="EMBL" id="GHI21321.1"/>
    </source>
</evidence>
<feature type="modified residue" description="4-aspartylphosphate" evidence="2">
    <location>
        <position position="82"/>
    </location>
</feature>
<dbReference type="Pfam" id="PF00196">
    <property type="entry name" value="GerE"/>
    <property type="match status" value="1"/>
</dbReference>
<evidence type="ECO:0000313" key="7">
    <source>
        <dbReference type="Proteomes" id="UP001052739"/>
    </source>
</evidence>